<dbReference type="SUPFAM" id="SSF82771">
    <property type="entry name" value="GIY-YIG endonuclease"/>
    <property type="match status" value="1"/>
</dbReference>
<evidence type="ECO:0000259" key="2">
    <source>
        <dbReference type="PROSITE" id="PS50164"/>
    </source>
</evidence>
<comment type="similarity">
    <text evidence="1">Belongs to the UPF0213 family.</text>
</comment>
<name>A0A4Q1CBD9_9BACT</name>
<evidence type="ECO:0000256" key="1">
    <source>
        <dbReference type="ARBA" id="ARBA00007435"/>
    </source>
</evidence>
<protein>
    <submittedName>
        <fullName evidence="3">GIY-YIG nuclease family protein</fullName>
    </submittedName>
</protein>
<dbReference type="Pfam" id="PF01541">
    <property type="entry name" value="GIY-YIG"/>
    <property type="match status" value="1"/>
</dbReference>
<evidence type="ECO:0000313" key="3">
    <source>
        <dbReference type="EMBL" id="RXK56298.1"/>
    </source>
</evidence>
<dbReference type="InterPro" id="IPR000305">
    <property type="entry name" value="GIY-YIG_endonuc"/>
</dbReference>
<accession>A0A4Q1CBD9</accession>
<comment type="caution">
    <text evidence="3">The sequence shown here is derived from an EMBL/GenBank/DDBJ whole genome shotgun (WGS) entry which is preliminary data.</text>
</comment>
<gene>
    <name evidence="3" type="ORF">ESB00_10620</name>
</gene>
<organism evidence="3 4">
    <name type="scientific">Oleiharenicola lentus</name>
    <dbReference type="NCBI Taxonomy" id="2508720"/>
    <lineage>
        <taxon>Bacteria</taxon>
        <taxon>Pseudomonadati</taxon>
        <taxon>Verrucomicrobiota</taxon>
        <taxon>Opitutia</taxon>
        <taxon>Opitutales</taxon>
        <taxon>Opitutaceae</taxon>
        <taxon>Oleiharenicola</taxon>
    </lineage>
</organism>
<dbReference type="OrthoDB" id="5402497at2"/>
<dbReference type="EMBL" id="SDHX01000001">
    <property type="protein sequence ID" value="RXK56298.1"/>
    <property type="molecule type" value="Genomic_DNA"/>
</dbReference>
<proteinExistence type="inferred from homology"/>
<dbReference type="PANTHER" id="PTHR34477:SF1">
    <property type="entry name" value="UPF0213 PROTEIN YHBQ"/>
    <property type="match status" value="1"/>
</dbReference>
<keyword evidence="4" id="KW-1185">Reference proteome</keyword>
<evidence type="ECO:0000313" key="4">
    <source>
        <dbReference type="Proteomes" id="UP000290218"/>
    </source>
</evidence>
<dbReference type="PROSITE" id="PS50164">
    <property type="entry name" value="GIY_YIG"/>
    <property type="match status" value="1"/>
</dbReference>
<dbReference type="RefSeq" id="WP_129047665.1">
    <property type="nucleotide sequence ID" value="NZ_SDHX01000001.1"/>
</dbReference>
<dbReference type="InterPro" id="IPR050190">
    <property type="entry name" value="UPF0213_domain"/>
</dbReference>
<dbReference type="InterPro" id="IPR035901">
    <property type="entry name" value="GIY-YIG_endonuc_sf"/>
</dbReference>
<dbReference type="AlphaFoldDB" id="A0A4Q1CBD9"/>
<dbReference type="PANTHER" id="PTHR34477">
    <property type="entry name" value="UPF0213 PROTEIN YHBQ"/>
    <property type="match status" value="1"/>
</dbReference>
<sequence>MVASSILAPGTNFLVYTVYVLRGASGRHYIGQTSDLSARLAQHRAGHTHTTKRMGGTIELIASREFASRTQAVAVERMLKAWKNPLKAIAYLHGGLGA</sequence>
<dbReference type="Gene3D" id="3.40.1440.10">
    <property type="entry name" value="GIY-YIG endonuclease"/>
    <property type="match status" value="1"/>
</dbReference>
<feature type="domain" description="GIY-YIG" evidence="2">
    <location>
        <begin position="14"/>
        <end position="89"/>
    </location>
</feature>
<dbReference type="Proteomes" id="UP000290218">
    <property type="component" value="Unassembled WGS sequence"/>
</dbReference>
<reference evidence="3 4" key="1">
    <citation type="submission" date="2019-01" db="EMBL/GenBank/DDBJ databases">
        <title>Lacunisphaera sp. strain TWA-58.</title>
        <authorList>
            <person name="Chen W.-M."/>
        </authorList>
    </citation>
    <scope>NUCLEOTIDE SEQUENCE [LARGE SCALE GENOMIC DNA]</scope>
    <source>
        <strain evidence="3 4">TWA-58</strain>
    </source>
</reference>